<dbReference type="AlphaFoldDB" id="A0A6N2TIT0"/>
<feature type="signal peptide" evidence="2">
    <location>
        <begin position="1"/>
        <end position="23"/>
    </location>
</feature>
<evidence type="ECO:0000256" key="1">
    <source>
        <dbReference type="SAM" id="MobiDB-lite"/>
    </source>
</evidence>
<accession>A0A6N2TIT0</accession>
<feature type="chain" id="PRO_5027041242" evidence="2">
    <location>
        <begin position="24"/>
        <end position="355"/>
    </location>
</feature>
<dbReference type="EMBL" id="CACRSL010000003">
    <property type="protein sequence ID" value="VYT04623.1"/>
    <property type="molecule type" value="Genomic_DNA"/>
</dbReference>
<name>A0A6N2TIT0_9FIRM</name>
<keyword evidence="2" id="KW-0732">Signal</keyword>
<evidence type="ECO:0000256" key="2">
    <source>
        <dbReference type="SAM" id="SignalP"/>
    </source>
</evidence>
<organism evidence="3">
    <name type="scientific">uncultured Anaerotruncus sp</name>
    <dbReference type="NCBI Taxonomy" id="905011"/>
    <lineage>
        <taxon>Bacteria</taxon>
        <taxon>Bacillati</taxon>
        <taxon>Bacillota</taxon>
        <taxon>Clostridia</taxon>
        <taxon>Eubacteriales</taxon>
        <taxon>Oscillospiraceae</taxon>
        <taxon>Anaerotruncus</taxon>
        <taxon>environmental samples</taxon>
    </lineage>
</organism>
<proteinExistence type="predicted"/>
<protein>
    <submittedName>
        <fullName evidence="3">Uncharacterized protein</fullName>
    </submittedName>
</protein>
<sequence>MKKTLALILAAMMVAGTASVAFADASASVVFADDADIEVFVADEDADNEDDAALVSMQEKENKKDIEWGDSLYLELKVEPASGKTEKEEVARYRAKADWAVGADLVTGLDIVYKKVKDTDDYKYFVEIKTKENVTTSSQDLEGTVKVFRGSSSNLEDDQEFKLKIEKFKTAKYPSIKFVSSNAGDGETEDYVVYEIGNDDAGNDYAEVIKFEEDLGEITIEFDGTGEFDVDIAGEQSKQYLGFDRKANSDILNKYDYAELEFVNFPGKPTFNKTGVMYLYTDVEDAYVYALNDGKLEAVKAAYDEEREAVKFAARNFASTYVISDTELEIVNDSTDTEGETTPSDTVKPNPGTGR</sequence>
<feature type="region of interest" description="Disordered" evidence="1">
    <location>
        <begin position="332"/>
        <end position="355"/>
    </location>
</feature>
<evidence type="ECO:0000313" key="3">
    <source>
        <dbReference type="EMBL" id="VYT04623.1"/>
    </source>
</evidence>
<gene>
    <name evidence="3" type="ORF">AULFYP135_01421</name>
</gene>
<reference evidence="3" key="1">
    <citation type="submission" date="2019-11" db="EMBL/GenBank/DDBJ databases">
        <authorList>
            <person name="Feng L."/>
        </authorList>
    </citation>
    <scope>NUCLEOTIDE SEQUENCE</scope>
    <source>
        <strain evidence="3">AundefinedLFYP135</strain>
    </source>
</reference>